<keyword evidence="1" id="KW-0812">Transmembrane</keyword>
<reference evidence="2" key="1">
    <citation type="journal article" date="2023" name="Antonie Van Leeuwenhoek">
        <title>Mesoterricola silvestris gen. nov., sp. nov., Mesoterricola sediminis sp. nov., Geothrix oryzae sp. nov., Geothrix edaphica sp. nov., Geothrix rubra sp. nov., and Geothrix limicola sp. nov., six novel members of Acidobacteriota isolated from soils.</title>
        <authorList>
            <person name="Itoh H."/>
            <person name="Sugisawa Y."/>
            <person name="Mise K."/>
            <person name="Xu Z."/>
            <person name="Kuniyasu M."/>
            <person name="Ushijima N."/>
            <person name="Kawano K."/>
            <person name="Kobayashi E."/>
            <person name="Shiratori Y."/>
            <person name="Masuda Y."/>
            <person name="Senoo K."/>
        </authorList>
    </citation>
    <scope>NUCLEOTIDE SEQUENCE</scope>
    <source>
        <strain evidence="2">Red802</strain>
    </source>
</reference>
<feature type="transmembrane region" description="Helical" evidence="1">
    <location>
        <begin position="208"/>
        <end position="227"/>
    </location>
</feature>
<dbReference type="EMBL" id="BSDC01000001">
    <property type="protein sequence ID" value="GLH66572.1"/>
    <property type="molecule type" value="Genomic_DNA"/>
</dbReference>
<feature type="transmembrane region" description="Helical" evidence="1">
    <location>
        <begin position="565"/>
        <end position="582"/>
    </location>
</feature>
<dbReference type="RefSeq" id="WP_285606942.1">
    <property type="nucleotide sequence ID" value="NZ_BSDC01000001.1"/>
</dbReference>
<dbReference type="Pfam" id="PF13432">
    <property type="entry name" value="TPR_16"/>
    <property type="match status" value="1"/>
</dbReference>
<organism evidence="2 3">
    <name type="scientific">Geothrix edaphica</name>
    <dbReference type="NCBI Taxonomy" id="2927976"/>
    <lineage>
        <taxon>Bacteria</taxon>
        <taxon>Pseudomonadati</taxon>
        <taxon>Acidobacteriota</taxon>
        <taxon>Holophagae</taxon>
        <taxon>Holophagales</taxon>
        <taxon>Holophagaceae</taxon>
        <taxon>Geothrix</taxon>
    </lineage>
</organism>
<protein>
    <recommendedName>
        <fullName evidence="4">Tetratricopeptide repeat protein</fullName>
    </recommendedName>
</protein>
<keyword evidence="1" id="KW-1133">Transmembrane helix</keyword>
<sequence>MGLFQVLRVATLTGGLGLSAFSAAPKPEAPKPTPAPQAVATEPAIALSHRANHLFEALAKGDPEAVRRAQVEVEALRRTYSMLDVTPLVEAAALWARQQGVIGRPSLGLEALQAVERWAPDHPSLLGSRIALMRQEGPRGWIWSFPDLLRLTRLRLEQPAHRWLWLLQHLGMLRLTATLLLWGWALTMGLRYRHVLRHLWEEPFQHKGISPALAALVGAAILAGPVLLGLDPLVAALLWLFLLAPFLLVAEVRITVFIMLFQLVHPLLAVMEPLAAREPQPSIQTLQLQPRVQPIPASALRLLPPTDQAFLKGWEQLQNQQWKEAEGTFQDLVGRHPDQPEVLNNLGVARYQTGDVAGAERAFQEAQQAGSRMEVLLNQSILAFNRLDTVLGATKQDEAQAASPEAYARLIALNDARKDVRTYPMPLPDTTLRADALADAAGGPKVERLPLSEPAFLVALLLPLLGIGAFLLRVRRSMRMAHPGQCIRCGEPYHTTDSPDPEVCSKCHHLFVLRDGLHTESRRKKLDEVAEHQRNTRWIHKTLIVLLPGCDLAFLGETREALMEFLPFCLAVGMVLATGRSVRYPGEILPDPASTWLALGAVLVGLLYLRSWLKLFLRRA</sequence>
<dbReference type="Proteomes" id="UP001165044">
    <property type="component" value="Unassembled WGS sequence"/>
</dbReference>
<keyword evidence="1" id="KW-0472">Membrane</keyword>
<dbReference type="Gene3D" id="1.25.40.10">
    <property type="entry name" value="Tetratricopeptide repeat domain"/>
    <property type="match status" value="1"/>
</dbReference>
<feature type="transmembrane region" description="Helical" evidence="1">
    <location>
        <begin position="163"/>
        <end position="187"/>
    </location>
</feature>
<evidence type="ECO:0000256" key="1">
    <source>
        <dbReference type="SAM" id="Phobius"/>
    </source>
</evidence>
<evidence type="ECO:0008006" key="4">
    <source>
        <dbReference type="Google" id="ProtNLM"/>
    </source>
</evidence>
<evidence type="ECO:0000313" key="3">
    <source>
        <dbReference type="Proteomes" id="UP001165044"/>
    </source>
</evidence>
<comment type="caution">
    <text evidence="2">The sequence shown here is derived from an EMBL/GenBank/DDBJ whole genome shotgun (WGS) entry which is preliminary data.</text>
</comment>
<feature type="transmembrane region" description="Helical" evidence="1">
    <location>
        <begin position="233"/>
        <end position="250"/>
    </location>
</feature>
<dbReference type="InterPro" id="IPR011990">
    <property type="entry name" value="TPR-like_helical_dom_sf"/>
</dbReference>
<accession>A0ABQ5PW23</accession>
<keyword evidence="3" id="KW-1185">Reference proteome</keyword>
<evidence type="ECO:0000313" key="2">
    <source>
        <dbReference type="EMBL" id="GLH66572.1"/>
    </source>
</evidence>
<gene>
    <name evidence="2" type="ORF">GETHED_09360</name>
</gene>
<proteinExistence type="predicted"/>
<feature type="transmembrane region" description="Helical" evidence="1">
    <location>
        <begin position="594"/>
        <end position="613"/>
    </location>
</feature>
<dbReference type="SUPFAM" id="SSF48452">
    <property type="entry name" value="TPR-like"/>
    <property type="match status" value="1"/>
</dbReference>
<feature type="transmembrane region" description="Helical" evidence="1">
    <location>
        <begin position="454"/>
        <end position="472"/>
    </location>
</feature>
<name>A0ABQ5PW23_9BACT</name>